<evidence type="ECO:0000256" key="1">
    <source>
        <dbReference type="ARBA" id="ARBA00004651"/>
    </source>
</evidence>
<comment type="caution">
    <text evidence="7">The sequence shown here is derived from an EMBL/GenBank/DDBJ whole genome shotgun (WGS) entry which is preliminary data.</text>
</comment>
<feature type="transmembrane region" description="Helical" evidence="6">
    <location>
        <begin position="288"/>
        <end position="307"/>
    </location>
</feature>
<dbReference type="InterPro" id="IPR024923">
    <property type="entry name" value="PG_synth_SpoVB"/>
</dbReference>
<keyword evidence="4 6" id="KW-1133">Transmembrane helix</keyword>
<feature type="transmembrane region" description="Helical" evidence="6">
    <location>
        <begin position="238"/>
        <end position="258"/>
    </location>
</feature>
<feature type="transmembrane region" description="Helical" evidence="6">
    <location>
        <begin position="419"/>
        <end position="438"/>
    </location>
</feature>
<dbReference type="Pfam" id="PF01943">
    <property type="entry name" value="Polysacc_synt"/>
    <property type="match status" value="1"/>
</dbReference>
<dbReference type="AlphaFoldDB" id="A0A4R3L699"/>
<feature type="transmembrane region" description="Helical" evidence="6">
    <location>
        <begin position="187"/>
        <end position="208"/>
    </location>
</feature>
<feature type="transmembrane region" description="Helical" evidence="6">
    <location>
        <begin position="394"/>
        <end position="413"/>
    </location>
</feature>
<feature type="transmembrane region" description="Helical" evidence="6">
    <location>
        <begin position="327"/>
        <end position="348"/>
    </location>
</feature>
<dbReference type="InterPro" id="IPR002797">
    <property type="entry name" value="Polysacc_synth"/>
</dbReference>
<dbReference type="GO" id="GO:0005886">
    <property type="term" value="C:plasma membrane"/>
    <property type="evidence" value="ECO:0007669"/>
    <property type="project" value="UniProtKB-SubCell"/>
</dbReference>
<dbReference type="PANTHER" id="PTHR30250:SF21">
    <property type="entry name" value="LIPID II FLIPPASE MURJ"/>
    <property type="match status" value="1"/>
</dbReference>
<feature type="transmembrane region" description="Helical" evidence="6">
    <location>
        <begin position="484"/>
        <end position="508"/>
    </location>
</feature>
<keyword evidence="5 6" id="KW-0472">Membrane</keyword>
<sequence>MTNKVVKGTLILSVATLFTKIIGSLFWIPFQNIAGDQIVGLYKISFPFYSILLMIASAGIPITVSKFVAERLSQEDWMGARRVLRAANLILMISGLLAFSILFFGSELISKQLLKEPATESSLKVLAMAILLVPIMAVIRGYFQGHQQMMPTGISQFIEQIVRVGTVIVLTYWMVKLDGTFSDEAVAAGATSGALTGAIAGLLVVLWYNWRDRQKHRQLYTEQKQQKSEPLLPLAKEILKYAIPISLATLVLPLIALVDSVTVPRLLKSIGFANASELFGIYGRGEPLVNVISTFSSALTLALIPAISAHVAKNEHQAVKSKISQAWLMTLVIGLPASIGLVIVAQPVNIAMYQDDQGTITLAVLAFSAIFSTLAVTSSGILQGLGYNKLPVRHLLIGALVKVIGNFIFVPMMGIKGSALAMVIAYIVVCGLNMWMVLRKTKVKVSITHNFIKPLLCTLIMAGVLILSLVGINQWQVLAEEGRIFNAIVVFVLITLGAIVYGVSLLVTKTLGERELRMLPMGNRILRICIKLKLIRPSQTTISS</sequence>
<dbReference type="OrthoDB" id="9775950at2"/>
<feature type="transmembrane region" description="Helical" evidence="6">
    <location>
        <begin position="48"/>
        <end position="65"/>
    </location>
</feature>
<evidence type="ECO:0000313" key="8">
    <source>
        <dbReference type="Proteomes" id="UP000294937"/>
    </source>
</evidence>
<gene>
    <name evidence="7" type="ORF">EDD58_1097</name>
</gene>
<feature type="transmembrane region" description="Helical" evidence="6">
    <location>
        <begin position="450"/>
        <end position="472"/>
    </location>
</feature>
<feature type="transmembrane region" description="Helical" evidence="6">
    <location>
        <begin position="9"/>
        <end position="28"/>
    </location>
</feature>
<dbReference type="InterPro" id="IPR050833">
    <property type="entry name" value="Poly_Biosynth_Transport"/>
</dbReference>
<proteinExistence type="predicted"/>
<reference evidence="7 8" key="1">
    <citation type="submission" date="2019-03" db="EMBL/GenBank/DDBJ databases">
        <title>Genomic Encyclopedia of Type Strains, Phase IV (KMG-IV): sequencing the most valuable type-strain genomes for metagenomic binning, comparative biology and taxonomic classification.</title>
        <authorList>
            <person name="Goeker M."/>
        </authorList>
    </citation>
    <scope>NUCLEOTIDE SEQUENCE [LARGE SCALE GENOMIC DNA]</scope>
    <source>
        <strain evidence="7 8">DSM 45707</strain>
    </source>
</reference>
<accession>A0A4R3L699</accession>
<feature type="transmembrane region" description="Helical" evidence="6">
    <location>
        <begin position="155"/>
        <end position="175"/>
    </location>
</feature>
<evidence type="ECO:0000256" key="4">
    <source>
        <dbReference type="ARBA" id="ARBA00022989"/>
    </source>
</evidence>
<dbReference type="Proteomes" id="UP000294937">
    <property type="component" value="Unassembled WGS sequence"/>
</dbReference>
<feature type="transmembrane region" description="Helical" evidence="6">
    <location>
        <begin position="86"/>
        <end position="105"/>
    </location>
</feature>
<dbReference type="RefSeq" id="WP_131926139.1">
    <property type="nucleotide sequence ID" value="NZ_SMAG01000009.1"/>
</dbReference>
<keyword evidence="8" id="KW-1185">Reference proteome</keyword>
<feature type="transmembrane region" description="Helical" evidence="6">
    <location>
        <begin position="125"/>
        <end position="143"/>
    </location>
</feature>
<protein>
    <submittedName>
        <fullName evidence="7">PST family polysaccharide transporter</fullName>
    </submittedName>
</protein>
<evidence type="ECO:0000256" key="2">
    <source>
        <dbReference type="ARBA" id="ARBA00022475"/>
    </source>
</evidence>
<name>A0A4R3L699_9BACL</name>
<comment type="subcellular location">
    <subcellularLocation>
        <location evidence="1">Cell membrane</location>
        <topology evidence="1">Multi-pass membrane protein</topology>
    </subcellularLocation>
</comment>
<dbReference type="EMBL" id="SMAG01000009">
    <property type="protein sequence ID" value="TCS93066.1"/>
    <property type="molecule type" value="Genomic_DNA"/>
</dbReference>
<organism evidence="7 8">
    <name type="scientific">Hazenella coriacea</name>
    <dbReference type="NCBI Taxonomy" id="1179467"/>
    <lineage>
        <taxon>Bacteria</taxon>
        <taxon>Bacillati</taxon>
        <taxon>Bacillota</taxon>
        <taxon>Bacilli</taxon>
        <taxon>Bacillales</taxon>
        <taxon>Thermoactinomycetaceae</taxon>
        <taxon>Hazenella</taxon>
    </lineage>
</organism>
<evidence type="ECO:0000256" key="6">
    <source>
        <dbReference type="SAM" id="Phobius"/>
    </source>
</evidence>
<evidence type="ECO:0000256" key="3">
    <source>
        <dbReference type="ARBA" id="ARBA00022692"/>
    </source>
</evidence>
<dbReference type="PANTHER" id="PTHR30250">
    <property type="entry name" value="PST FAMILY PREDICTED COLANIC ACID TRANSPORTER"/>
    <property type="match status" value="1"/>
</dbReference>
<dbReference type="CDD" id="cd13124">
    <property type="entry name" value="MATE_SpoVB_like"/>
    <property type="match status" value="1"/>
</dbReference>
<evidence type="ECO:0000313" key="7">
    <source>
        <dbReference type="EMBL" id="TCS93066.1"/>
    </source>
</evidence>
<keyword evidence="2" id="KW-1003">Cell membrane</keyword>
<keyword evidence="3 6" id="KW-0812">Transmembrane</keyword>
<feature type="transmembrane region" description="Helical" evidence="6">
    <location>
        <begin position="360"/>
        <end position="382"/>
    </location>
</feature>
<evidence type="ECO:0000256" key="5">
    <source>
        <dbReference type="ARBA" id="ARBA00023136"/>
    </source>
</evidence>
<dbReference type="PIRSF" id="PIRSF038958">
    <property type="entry name" value="PG_synth_SpoVB"/>
    <property type="match status" value="1"/>
</dbReference>